<organism evidence="1 2">
    <name type="scientific">Cichorium intybus</name>
    <name type="common">Chicory</name>
    <dbReference type="NCBI Taxonomy" id="13427"/>
    <lineage>
        <taxon>Eukaryota</taxon>
        <taxon>Viridiplantae</taxon>
        <taxon>Streptophyta</taxon>
        <taxon>Embryophyta</taxon>
        <taxon>Tracheophyta</taxon>
        <taxon>Spermatophyta</taxon>
        <taxon>Magnoliopsida</taxon>
        <taxon>eudicotyledons</taxon>
        <taxon>Gunneridae</taxon>
        <taxon>Pentapetalae</taxon>
        <taxon>asterids</taxon>
        <taxon>campanulids</taxon>
        <taxon>Asterales</taxon>
        <taxon>Asteraceae</taxon>
        <taxon>Cichorioideae</taxon>
        <taxon>Cichorieae</taxon>
        <taxon>Cichoriinae</taxon>
        <taxon>Cichorium</taxon>
    </lineage>
</organism>
<dbReference type="EMBL" id="CM042009">
    <property type="protein sequence ID" value="KAI3792103.1"/>
    <property type="molecule type" value="Genomic_DNA"/>
</dbReference>
<name>A0ACB9H9I4_CICIN</name>
<protein>
    <submittedName>
        <fullName evidence="1">Uncharacterized protein</fullName>
    </submittedName>
</protein>
<sequence length="837" mass="97679">MCHLLQKDVDFKFDDACKRAFDHLKTLLTSSPIIQPPDWSLPFEIMCDASNTAIGAVLGKKVDRAHHVIYYASKVLDDAQGNYSTTEKELLAVVFALEKFRQYLLGAKVIIYTDHAAIRHLLTKKDSKPRLIRWILLLQEFDIEIKDKSGKENLVADHLSRITPQGETEPIRDAFPDEHIFKIQELPWYVDICNYLVSGEFPPEFNRAQRERLKVEARRYIWDDPYLWKQGADQVIRRFGTPRAIISDRGTHFLNKAFSTLLKRYGVQHRVSTAYHPQTNGQAEISNREIKQILEKSVNTTRKDWSARLDDAFWAYRTAYKTPIGMSPYRLVYGKACHLPVELEHRAYWAIKKLNMKIDEAGVHRKLELQELEELLDDAYESSRLYKEKTKRLHDKYIKRKDFSVGQKVLLYDSRLKWFPGKLRSRWVGPFVVVQMVKIICTPRKRVIPNVSITSPVPPPPASIATKKEFLRKLRNLRGREIMPSHVLDWELAIETGLDKQLEPLSRQEWTEGEFVRFLDTAWWKIFHINEPTYTELVLEFLSTLNVDKLREVGTPDIISFRLNGIERECSLMEFAERIELYTPQVARSHEYPNFISQCCRKFPPEFNVTTFWSTIGDGYYNRFDRFEGHIRSPVHRMLHRLVVTAFAPRNEVTRILETDLYFMWIMIARKRTCDLPYMIIAYLHRIANCEKPDSPIYGGHYITRLARSYGLGSEEVLEQFERIPVVLLQQDDLVTMGVLRLEDGKAVLVNPHIPQGGWVEASDSDPEEEEVPPPAVISPEVQELRAEVGGLRKLIEDQREYMYWMGECMEQMMARSNVQPRRPPPNREPEDVDSNI</sequence>
<evidence type="ECO:0000313" key="2">
    <source>
        <dbReference type="Proteomes" id="UP001055811"/>
    </source>
</evidence>
<comment type="caution">
    <text evidence="1">The sequence shown here is derived from an EMBL/GenBank/DDBJ whole genome shotgun (WGS) entry which is preliminary data.</text>
</comment>
<proteinExistence type="predicted"/>
<accession>A0ACB9H9I4</accession>
<gene>
    <name evidence="1" type="ORF">L2E82_05973</name>
</gene>
<keyword evidence="2" id="KW-1185">Reference proteome</keyword>
<reference evidence="2" key="1">
    <citation type="journal article" date="2022" name="Mol. Ecol. Resour.">
        <title>The genomes of chicory, endive, great burdock and yacon provide insights into Asteraceae palaeo-polyploidization history and plant inulin production.</title>
        <authorList>
            <person name="Fan W."/>
            <person name="Wang S."/>
            <person name="Wang H."/>
            <person name="Wang A."/>
            <person name="Jiang F."/>
            <person name="Liu H."/>
            <person name="Zhao H."/>
            <person name="Xu D."/>
            <person name="Zhang Y."/>
        </authorList>
    </citation>
    <scope>NUCLEOTIDE SEQUENCE [LARGE SCALE GENOMIC DNA]</scope>
    <source>
        <strain evidence="2">cv. Punajuju</strain>
    </source>
</reference>
<evidence type="ECO:0000313" key="1">
    <source>
        <dbReference type="EMBL" id="KAI3792103.1"/>
    </source>
</evidence>
<dbReference type="Proteomes" id="UP001055811">
    <property type="component" value="Linkage Group LG01"/>
</dbReference>
<reference evidence="1 2" key="2">
    <citation type="journal article" date="2022" name="Mol. Ecol. Resour.">
        <title>The genomes of chicory, endive, great burdock and yacon provide insights into Asteraceae paleo-polyploidization history and plant inulin production.</title>
        <authorList>
            <person name="Fan W."/>
            <person name="Wang S."/>
            <person name="Wang H."/>
            <person name="Wang A."/>
            <person name="Jiang F."/>
            <person name="Liu H."/>
            <person name="Zhao H."/>
            <person name="Xu D."/>
            <person name="Zhang Y."/>
        </authorList>
    </citation>
    <scope>NUCLEOTIDE SEQUENCE [LARGE SCALE GENOMIC DNA]</scope>
    <source>
        <strain evidence="2">cv. Punajuju</strain>
        <tissue evidence="1">Leaves</tissue>
    </source>
</reference>